<evidence type="ECO:0000256" key="6">
    <source>
        <dbReference type="SAM" id="Phobius"/>
    </source>
</evidence>
<dbReference type="EnsemblMetazoa" id="CJA10240b.1">
    <property type="protein sequence ID" value="CJA10240b.1"/>
    <property type="gene ID" value="WBGene00129444"/>
</dbReference>
<dbReference type="AlphaFoldDB" id="A0A8R1DSG7"/>
<evidence type="ECO:0000256" key="4">
    <source>
        <dbReference type="ARBA" id="ARBA00022989"/>
    </source>
</evidence>
<evidence type="ECO:0000256" key="1">
    <source>
        <dbReference type="ARBA" id="ARBA00004141"/>
    </source>
</evidence>
<evidence type="ECO:0000313" key="7">
    <source>
        <dbReference type="EnsemblMetazoa" id="CJA10240b.1"/>
    </source>
</evidence>
<feature type="transmembrane region" description="Helical" evidence="6">
    <location>
        <begin position="130"/>
        <end position="152"/>
    </location>
</feature>
<dbReference type="InterPro" id="IPR002184">
    <property type="entry name" value="7TM_GPCR_serpentine_rcpt_Srb"/>
</dbReference>
<keyword evidence="5 6" id="KW-0472">Membrane</keyword>
<feature type="transmembrane region" description="Helical" evidence="6">
    <location>
        <begin position="32"/>
        <end position="53"/>
    </location>
</feature>
<keyword evidence="3 6" id="KW-0812">Transmembrane</keyword>
<comment type="subcellular location">
    <subcellularLocation>
        <location evidence="1">Membrane</location>
        <topology evidence="1">Multi-pass membrane protein</topology>
    </subcellularLocation>
</comment>
<dbReference type="InterPro" id="IPR019408">
    <property type="entry name" value="7TM_GPCR_serpentine_rcpt_Srab"/>
</dbReference>
<reference evidence="7" key="2">
    <citation type="submission" date="2022-06" db="UniProtKB">
        <authorList>
            <consortium name="EnsemblMetazoa"/>
        </authorList>
    </citation>
    <scope>IDENTIFICATION</scope>
    <source>
        <strain evidence="7">DF5081</strain>
    </source>
</reference>
<comment type="similarity">
    <text evidence="2">Belongs to the nematode receptor-like protein srb family.</text>
</comment>
<evidence type="ECO:0000256" key="5">
    <source>
        <dbReference type="ARBA" id="ARBA00023136"/>
    </source>
</evidence>
<dbReference type="Proteomes" id="UP000005237">
    <property type="component" value="Unassembled WGS sequence"/>
</dbReference>
<proteinExistence type="inferred from homology"/>
<evidence type="ECO:0000256" key="3">
    <source>
        <dbReference type="ARBA" id="ARBA00022692"/>
    </source>
</evidence>
<reference evidence="8" key="1">
    <citation type="submission" date="2010-08" db="EMBL/GenBank/DDBJ databases">
        <authorList>
            <consortium name="Caenorhabditis japonica Sequencing Consortium"/>
            <person name="Wilson R.K."/>
        </authorList>
    </citation>
    <scope>NUCLEOTIDE SEQUENCE [LARGE SCALE GENOMIC DNA]</scope>
    <source>
        <strain evidence="8">DF5081</strain>
    </source>
</reference>
<accession>A0A8R1DSG7</accession>
<keyword evidence="4 6" id="KW-1133">Transmembrane helix</keyword>
<dbReference type="PANTHER" id="PTHR31216">
    <property type="entry name" value="SERPENTINE RECEPTOR CLASS BETA-1-RELATED-RELATED"/>
    <property type="match status" value="1"/>
</dbReference>
<keyword evidence="8" id="KW-1185">Reference proteome</keyword>
<sequence>MFCIEFSQILMVIERTLATCLFVCYERTTKTIGYMLTSVAIVMPLSTCAYMYYDDEFNYPQMSSLSTSPHSWAKINYLFLTLTVLNFLTLMHSIGLYRHNQRKVRVAENGDHLGLSSRYQLNENVVSSRLLWWMSTAQLGIFLTYGVSMYSLRLLLTGPRSAGWQAFTELCYVS</sequence>
<organism evidence="7 8">
    <name type="scientific">Caenorhabditis japonica</name>
    <dbReference type="NCBI Taxonomy" id="281687"/>
    <lineage>
        <taxon>Eukaryota</taxon>
        <taxon>Metazoa</taxon>
        <taxon>Ecdysozoa</taxon>
        <taxon>Nematoda</taxon>
        <taxon>Chromadorea</taxon>
        <taxon>Rhabditida</taxon>
        <taxon>Rhabditina</taxon>
        <taxon>Rhabditomorpha</taxon>
        <taxon>Rhabditoidea</taxon>
        <taxon>Rhabditidae</taxon>
        <taxon>Peloderinae</taxon>
        <taxon>Caenorhabditis</taxon>
    </lineage>
</organism>
<evidence type="ECO:0000256" key="2">
    <source>
        <dbReference type="ARBA" id="ARBA00006860"/>
    </source>
</evidence>
<dbReference type="PANTHER" id="PTHR31216:SF11">
    <property type="entry name" value="SERPENTINE RECEPTOR CLASS BETA-16-RELATED"/>
    <property type="match status" value="1"/>
</dbReference>
<feature type="transmembrane region" description="Helical" evidence="6">
    <location>
        <begin position="75"/>
        <end position="97"/>
    </location>
</feature>
<evidence type="ECO:0000313" key="8">
    <source>
        <dbReference type="Proteomes" id="UP000005237"/>
    </source>
</evidence>
<protein>
    <submittedName>
        <fullName evidence="7">Uncharacterized protein</fullName>
    </submittedName>
</protein>
<dbReference type="GO" id="GO:0007606">
    <property type="term" value="P:sensory perception of chemical stimulus"/>
    <property type="evidence" value="ECO:0007669"/>
    <property type="project" value="InterPro"/>
</dbReference>
<dbReference type="Pfam" id="PF10292">
    <property type="entry name" value="7TM_GPCR_Srab"/>
    <property type="match status" value="1"/>
</dbReference>
<dbReference type="GO" id="GO:0016020">
    <property type="term" value="C:membrane"/>
    <property type="evidence" value="ECO:0007669"/>
    <property type="project" value="UniProtKB-SubCell"/>
</dbReference>
<dbReference type="GO" id="GO:0004888">
    <property type="term" value="F:transmembrane signaling receptor activity"/>
    <property type="evidence" value="ECO:0007669"/>
    <property type="project" value="InterPro"/>
</dbReference>
<name>A0A8R1DSG7_CAEJA</name>